<evidence type="ECO:0000259" key="4">
    <source>
        <dbReference type="Pfam" id="PF07364"/>
    </source>
</evidence>
<dbReference type="InterPro" id="IPR015995">
    <property type="entry name" value="MlrC_N"/>
</dbReference>
<feature type="domain" description="Microcystin LR degradation protein MlrC N-terminal" evidence="4">
    <location>
        <begin position="2"/>
        <end position="297"/>
    </location>
</feature>
<accession>A0A840YCB3</accession>
<keyword evidence="1" id="KW-0482">Metalloprotease</keyword>
<comment type="similarity">
    <text evidence="1">Belongs to the peptidase M81 family.</text>
</comment>
<dbReference type="Proteomes" id="UP000580654">
    <property type="component" value="Unassembled WGS sequence"/>
</dbReference>
<dbReference type="PIRSF" id="PIRSF012702">
    <property type="entry name" value="UCP012702"/>
    <property type="match status" value="1"/>
</dbReference>
<comment type="function">
    <text evidence="1">Involved in peptidolytic degradation of cyclic heptapeptide hepatotoxin microcystin (MC).</text>
</comment>
<keyword evidence="1" id="KW-0645">Protease</keyword>
<dbReference type="InterPro" id="IPR010799">
    <property type="entry name" value="MlrC_C"/>
</dbReference>
<dbReference type="GO" id="GO:0008237">
    <property type="term" value="F:metallopeptidase activity"/>
    <property type="evidence" value="ECO:0007669"/>
    <property type="project" value="UniProtKB-KW"/>
</dbReference>
<evidence type="ECO:0000313" key="5">
    <source>
        <dbReference type="EMBL" id="MBB5693997.1"/>
    </source>
</evidence>
<dbReference type="EMBL" id="JACIJD010000008">
    <property type="protein sequence ID" value="MBB5693997.1"/>
    <property type="molecule type" value="Genomic_DNA"/>
</dbReference>
<proteinExistence type="inferred from homology"/>
<comment type="caution">
    <text evidence="5">The sequence shown here is derived from an EMBL/GenBank/DDBJ whole genome shotgun (WGS) entry which is preliminary data.</text>
</comment>
<organism evidence="5 6">
    <name type="scientific">Muricoccus pecuniae</name>
    <dbReference type="NCBI Taxonomy" id="693023"/>
    <lineage>
        <taxon>Bacteria</taxon>
        <taxon>Pseudomonadati</taxon>
        <taxon>Pseudomonadota</taxon>
        <taxon>Alphaproteobacteria</taxon>
        <taxon>Acetobacterales</taxon>
        <taxon>Roseomonadaceae</taxon>
        <taxon>Muricoccus</taxon>
    </lineage>
</organism>
<evidence type="ECO:0000259" key="3">
    <source>
        <dbReference type="Pfam" id="PF07171"/>
    </source>
</evidence>
<dbReference type="Pfam" id="PF07171">
    <property type="entry name" value="MlrC_C"/>
    <property type="match status" value="1"/>
</dbReference>
<dbReference type="GO" id="GO:0046872">
    <property type="term" value="F:metal ion binding"/>
    <property type="evidence" value="ECO:0007669"/>
    <property type="project" value="UniProtKB-KW"/>
</dbReference>
<dbReference type="RefSeq" id="WP_184517233.1">
    <property type="nucleotide sequence ID" value="NZ_JACIJD010000008.1"/>
</dbReference>
<evidence type="ECO:0000313" key="6">
    <source>
        <dbReference type="Proteomes" id="UP000580654"/>
    </source>
</evidence>
<feature type="domain" description="Microcystin LR degradation protein MlrC C-terminal" evidence="3">
    <location>
        <begin position="307"/>
        <end position="481"/>
    </location>
</feature>
<comment type="cofactor">
    <cofactor evidence="1">
        <name>Zn(2+)</name>
        <dbReference type="ChEBI" id="CHEBI:29105"/>
    </cofactor>
    <text evidence="1">Binds 1 zinc ion per subunit.</text>
</comment>
<dbReference type="AlphaFoldDB" id="A0A840YCB3"/>
<evidence type="ECO:0000256" key="1">
    <source>
        <dbReference type="PIRNR" id="PIRNR012702"/>
    </source>
</evidence>
<gene>
    <name evidence="5" type="ORF">FHS87_002037</name>
</gene>
<name>A0A840YCB3_9PROT</name>
<feature type="region of interest" description="Disordered" evidence="2">
    <location>
        <begin position="488"/>
        <end position="507"/>
    </location>
</feature>
<dbReference type="InterPro" id="IPR009197">
    <property type="entry name" value="MlrC"/>
</dbReference>
<sequence>MRIAIGGFLHESHSFAPVPTGWADFAEPGGWPVPQRPAGLLEGLRHTGVPAAGAIDAAERSGLRIAPLSWAFANPAGPVTAEAFERVAAWIVSDLSAAMAEAPLDGIYLDLHGAMLADEFPDAEGELLRRVRAVAGPDIPIACSLDPHCNLTAAMVERSDALSPFRTYPHVDMKQAGARALRLLVERLRRGKPFARAYRQADFWLPITSQCTLVPPMSEVFAERERIATRHGVAELAFCFGFPYADFPGCGMAVAAYATDQPAADAAADEFIALLHRRERDFAGEILPAGRAVAEAMRSAGPRPVVLADTQDNPGGGGHGDTTGLLAELVRQGARHAVLGSINDAESAAACHRAGEGAPLSLRLGGRSDGVPLEATARVLRLSNGRFTCTGAMAGGNPADLGPSALVAIGGVKVIVTSRKMQAYDLALFRHIGVEPTEERIVAVKSSVHFRADFGPIAEQVLVVAAPGPVVADPATLPFRNLRPGLRLRPGTNQAFAPGERPSSGGE</sequence>
<protein>
    <recommendedName>
        <fullName evidence="1">Microcystinase C</fullName>
        <shortName evidence="1">MlrC</shortName>
    </recommendedName>
</protein>
<dbReference type="Pfam" id="PF07364">
    <property type="entry name" value="DUF1485"/>
    <property type="match status" value="1"/>
</dbReference>
<dbReference type="GO" id="GO:0006508">
    <property type="term" value="P:proteolysis"/>
    <property type="evidence" value="ECO:0007669"/>
    <property type="project" value="UniProtKB-KW"/>
</dbReference>
<evidence type="ECO:0000256" key="2">
    <source>
        <dbReference type="SAM" id="MobiDB-lite"/>
    </source>
</evidence>
<keyword evidence="1" id="KW-0479">Metal-binding</keyword>
<keyword evidence="1" id="KW-0378">Hydrolase</keyword>
<keyword evidence="6" id="KW-1185">Reference proteome</keyword>
<reference evidence="5 6" key="1">
    <citation type="submission" date="2020-08" db="EMBL/GenBank/DDBJ databases">
        <title>Genomic Encyclopedia of Type Strains, Phase IV (KMG-IV): sequencing the most valuable type-strain genomes for metagenomic binning, comparative biology and taxonomic classification.</title>
        <authorList>
            <person name="Goeker M."/>
        </authorList>
    </citation>
    <scope>NUCLEOTIDE SEQUENCE [LARGE SCALE GENOMIC DNA]</scope>
    <source>
        <strain evidence="5 6">DSM 25622</strain>
    </source>
</reference>